<dbReference type="PANTHER" id="PTHR14503">
    <property type="entry name" value="MITOCHONDRIAL RIBOSOMAL PROTEIN 34 FAMILY MEMBER"/>
    <property type="match status" value="1"/>
</dbReference>
<organism evidence="5 6">
    <name type="scientific">Coptis chinensis</name>
    <dbReference type="NCBI Taxonomy" id="261450"/>
    <lineage>
        <taxon>Eukaryota</taxon>
        <taxon>Viridiplantae</taxon>
        <taxon>Streptophyta</taxon>
        <taxon>Embryophyta</taxon>
        <taxon>Tracheophyta</taxon>
        <taxon>Spermatophyta</taxon>
        <taxon>Magnoliopsida</taxon>
        <taxon>Ranunculales</taxon>
        <taxon>Ranunculaceae</taxon>
        <taxon>Coptidoideae</taxon>
        <taxon>Coptis</taxon>
    </lineage>
</organism>
<dbReference type="PROSITE" id="PS00784">
    <property type="entry name" value="RIBOSOMAL_L34"/>
    <property type="match status" value="1"/>
</dbReference>
<keyword evidence="2" id="KW-0689">Ribosomal protein</keyword>
<name>A0A835I7M3_9MAGN</name>
<sequence>MSSKTLGRTGLSLFNRFLNRNSTHNLISQTSEISPNLFPTLSKFQPNNKNDESVKRSDIDLFLHPSGFPSLPFFLPEGDDSSLSNTMLLLPKRTYQPSTIKRKRTHGFLARKATKGGRRVIARRVAKGRARITW</sequence>
<dbReference type="FunFam" id="1.10.287.3980:FF:000001">
    <property type="entry name" value="Mitochondrial ribosomal protein L34"/>
    <property type="match status" value="1"/>
</dbReference>
<dbReference type="HAMAP" id="MF_00391">
    <property type="entry name" value="Ribosomal_bL34"/>
    <property type="match status" value="1"/>
</dbReference>
<keyword evidence="3" id="KW-0687">Ribonucleoprotein</keyword>
<dbReference type="GO" id="GO:0003735">
    <property type="term" value="F:structural constituent of ribosome"/>
    <property type="evidence" value="ECO:0007669"/>
    <property type="project" value="InterPro"/>
</dbReference>
<dbReference type="GO" id="GO:0005762">
    <property type="term" value="C:mitochondrial large ribosomal subunit"/>
    <property type="evidence" value="ECO:0007669"/>
    <property type="project" value="TreeGrafter"/>
</dbReference>
<evidence type="ECO:0000256" key="2">
    <source>
        <dbReference type="ARBA" id="ARBA00022980"/>
    </source>
</evidence>
<dbReference type="NCBIfam" id="TIGR01030">
    <property type="entry name" value="rpmH_bact"/>
    <property type="match status" value="1"/>
</dbReference>
<evidence type="ECO:0000313" key="6">
    <source>
        <dbReference type="Proteomes" id="UP000631114"/>
    </source>
</evidence>
<gene>
    <name evidence="5" type="ORF">IFM89_005513</name>
</gene>
<dbReference type="PANTHER" id="PTHR14503:SF12">
    <property type="entry name" value="RIBOSOMAL PROTEIN L34"/>
    <property type="match status" value="1"/>
</dbReference>
<protein>
    <recommendedName>
        <fullName evidence="4">Large ribosomal subunit protein bL34m</fullName>
    </recommendedName>
</protein>
<proteinExistence type="inferred from homology"/>
<dbReference type="Gene3D" id="1.10.287.3980">
    <property type="match status" value="1"/>
</dbReference>
<keyword evidence="6" id="KW-1185">Reference proteome</keyword>
<dbReference type="InterPro" id="IPR000271">
    <property type="entry name" value="Ribosomal_bL34"/>
</dbReference>
<dbReference type="Pfam" id="PF00468">
    <property type="entry name" value="Ribosomal_L34"/>
    <property type="match status" value="1"/>
</dbReference>
<comment type="caution">
    <text evidence="5">The sequence shown here is derived from an EMBL/GenBank/DDBJ whole genome shotgun (WGS) entry which is preliminary data.</text>
</comment>
<evidence type="ECO:0000256" key="4">
    <source>
        <dbReference type="ARBA" id="ARBA00035274"/>
    </source>
</evidence>
<dbReference type="Proteomes" id="UP000631114">
    <property type="component" value="Unassembled WGS sequence"/>
</dbReference>
<dbReference type="EMBL" id="JADFTS010000003">
    <property type="protein sequence ID" value="KAF9613065.1"/>
    <property type="molecule type" value="Genomic_DNA"/>
</dbReference>
<dbReference type="OrthoDB" id="431691at2759"/>
<dbReference type="InterPro" id="IPR020939">
    <property type="entry name" value="Ribosomal_bL34_CS"/>
</dbReference>
<dbReference type="AlphaFoldDB" id="A0A835I7M3"/>
<reference evidence="5 6" key="1">
    <citation type="submission" date="2020-10" db="EMBL/GenBank/DDBJ databases">
        <title>The Coptis chinensis genome and diversification of protoberbering-type alkaloids.</title>
        <authorList>
            <person name="Wang B."/>
            <person name="Shu S."/>
            <person name="Song C."/>
            <person name="Liu Y."/>
        </authorList>
    </citation>
    <scope>NUCLEOTIDE SEQUENCE [LARGE SCALE GENOMIC DNA]</scope>
    <source>
        <strain evidence="5">HL-2020</strain>
        <tissue evidence="5">Leaf</tissue>
    </source>
</reference>
<evidence type="ECO:0000256" key="3">
    <source>
        <dbReference type="ARBA" id="ARBA00023274"/>
    </source>
</evidence>
<accession>A0A835I7M3</accession>
<dbReference type="GO" id="GO:0006412">
    <property type="term" value="P:translation"/>
    <property type="evidence" value="ECO:0007669"/>
    <property type="project" value="InterPro"/>
</dbReference>
<evidence type="ECO:0000256" key="1">
    <source>
        <dbReference type="ARBA" id="ARBA00010111"/>
    </source>
</evidence>
<comment type="similarity">
    <text evidence="1">Belongs to the bacterial ribosomal protein bL34 family.</text>
</comment>
<evidence type="ECO:0000313" key="5">
    <source>
        <dbReference type="EMBL" id="KAF9613065.1"/>
    </source>
</evidence>